<organism evidence="2 3">
    <name type="scientific">Terrihalobacillus insolitus</name>
    <dbReference type="NCBI Taxonomy" id="2950438"/>
    <lineage>
        <taxon>Bacteria</taxon>
        <taxon>Bacillati</taxon>
        <taxon>Bacillota</taxon>
        <taxon>Bacilli</taxon>
        <taxon>Bacillales</taxon>
        <taxon>Bacillaceae</taxon>
        <taxon>Terrihalobacillus</taxon>
    </lineage>
</organism>
<gene>
    <name evidence="2" type="primary">fxsA</name>
    <name evidence="2" type="ORF">NC797_05610</name>
</gene>
<dbReference type="AlphaFoldDB" id="A0A9X4AMY6"/>
<dbReference type="Pfam" id="PF04186">
    <property type="entry name" value="FxsA"/>
    <property type="match status" value="1"/>
</dbReference>
<protein>
    <submittedName>
        <fullName evidence="2">Membrane protein FxsA</fullName>
    </submittedName>
</protein>
<feature type="transmembrane region" description="Helical" evidence="1">
    <location>
        <begin position="28"/>
        <end position="47"/>
    </location>
</feature>
<keyword evidence="3" id="KW-1185">Reference proteome</keyword>
<evidence type="ECO:0000256" key="1">
    <source>
        <dbReference type="SAM" id="Phobius"/>
    </source>
</evidence>
<feature type="transmembrane region" description="Helical" evidence="1">
    <location>
        <begin position="71"/>
        <end position="91"/>
    </location>
</feature>
<evidence type="ECO:0000313" key="3">
    <source>
        <dbReference type="Proteomes" id="UP001145050"/>
    </source>
</evidence>
<dbReference type="PANTHER" id="PTHR35335">
    <property type="entry name" value="UPF0716 PROTEIN FXSA"/>
    <property type="match status" value="1"/>
</dbReference>
<accession>A0A9X4AMY6</accession>
<dbReference type="InterPro" id="IPR007313">
    <property type="entry name" value="FxsA"/>
</dbReference>
<dbReference type="PANTHER" id="PTHR35335:SF1">
    <property type="entry name" value="UPF0716 PROTEIN FXSA"/>
    <property type="match status" value="1"/>
</dbReference>
<proteinExistence type="predicted"/>
<keyword evidence="1" id="KW-0472">Membrane</keyword>
<reference evidence="2" key="1">
    <citation type="submission" date="2022-06" db="EMBL/GenBank/DDBJ databases">
        <title>Aquibacillus sp. a new bacterium isolated from soil saline samples.</title>
        <authorList>
            <person name="Galisteo C."/>
            <person name="De La Haba R."/>
            <person name="Sanchez-Porro C."/>
            <person name="Ventosa A."/>
        </authorList>
    </citation>
    <scope>NUCLEOTIDE SEQUENCE</scope>
    <source>
        <strain evidence="2">3ASR75-11</strain>
    </source>
</reference>
<dbReference type="GO" id="GO:0016020">
    <property type="term" value="C:membrane"/>
    <property type="evidence" value="ECO:0007669"/>
    <property type="project" value="InterPro"/>
</dbReference>
<evidence type="ECO:0000313" key="2">
    <source>
        <dbReference type="EMBL" id="MDC3423983.1"/>
    </source>
</evidence>
<name>A0A9X4AMY6_9BACI</name>
<sequence length="130" mass="14705">MFRWLLLFVLVVPALEIGVLVWIGGIVGPWWVILLIILTGVLGAWLAKQQGIEALHRARQSVSMGQVPHDVIFDGLCILIGAAFLLTPGFITDTLGFILLIPYTRNPIKHWMQKMLQNMMKRGTITIFRR</sequence>
<comment type="caution">
    <text evidence="2">The sequence shown here is derived from an EMBL/GenBank/DDBJ whole genome shotgun (WGS) entry which is preliminary data.</text>
</comment>
<dbReference type="RefSeq" id="WP_272435772.1">
    <property type="nucleotide sequence ID" value="NZ_JAMQKB010000003.1"/>
</dbReference>
<dbReference type="EMBL" id="JAMQKB010000003">
    <property type="protein sequence ID" value="MDC3423983.1"/>
    <property type="molecule type" value="Genomic_DNA"/>
</dbReference>
<keyword evidence="1" id="KW-0812">Transmembrane</keyword>
<dbReference type="Proteomes" id="UP001145050">
    <property type="component" value="Unassembled WGS sequence"/>
</dbReference>
<dbReference type="NCBIfam" id="NF008528">
    <property type="entry name" value="PRK11463.1-2"/>
    <property type="match status" value="1"/>
</dbReference>
<keyword evidence="1" id="KW-1133">Transmembrane helix</keyword>